<comment type="caution">
    <text evidence="1">The sequence shown here is derived from an EMBL/GenBank/DDBJ whole genome shotgun (WGS) entry which is preliminary data.</text>
</comment>
<dbReference type="Pfam" id="PF04299">
    <property type="entry name" value="FMN_bind_2"/>
    <property type="match status" value="1"/>
</dbReference>
<dbReference type="EMBL" id="JBHSDU010000003">
    <property type="protein sequence ID" value="MFC4308628.1"/>
    <property type="molecule type" value="Genomic_DNA"/>
</dbReference>
<dbReference type="PANTHER" id="PTHR35802:SF1">
    <property type="entry name" value="PROTEASE SYNTHASE AND SPORULATION PROTEIN PAI 2"/>
    <property type="match status" value="1"/>
</dbReference>
<dbReference type="InterPro" id="IPR012349">
    <property type="entry name" value="Split_barrel_FMN-bd"/>
</dbReference>
<dbReference type="Proteomes" id="UP001595904">
    <property type="component" value="Unassembled WGS sequence"/>
</dbReference>
<dbReference type="PANTHER" id="PTHR35802">
    <property type="entry name" value="PROTEASE SYNTHASE AND SPORULATION PROTEIN PAI 2"/>
    <property type="match status" value="1"/>
</dbReference>
<dbReference type="InterPro" id="IPR007396">
    <property type="entry name" value="TR_PAI2-type"/>
</dbReference>
<evidence type="ECO:0000313" key="2">
    <source>
        <dbReference type="Proteomes" id="UP001595904"/>
    </source>
</evidence>
<evidence type="ECO:0000313" key="1">
    <source>
        <dbReference type="EMBL" id="MFC4308628.1"/>
    </source>
</evidence>
<name>A0ABV8SNV2_9GAMM</name>
<sequence length="237" mass="26584">MIRIAKLPFAAVNSIAHFSKGLIMNARVDRFAPRSDADLLRLVQQQPLAWVVSGSVAEDNFRSTLLPILARTDAQGQQVLEGHFARSNDQYKLLMQNPKAVMLVLGANGYISPSWMQDKTQAPTWNYASAQFFVDVEFFEQPAAIEAHLRELVNTMEQKTPRSAAAAAWKVDDMGARYGSLAQRVIGFRAKVRNVRARFKLGQDERDDVFADIMTGVSEAGRTELHTWMREFNPGRG</sequence>
<gene>
    <name evidence="1" type="ORF">ACFPN2_05990</name>
</gene>
<proteinExistence type="predicted"/>
<organism evidence="1 2">
    <name type="scientific">Steroidobacter flavus</name>
    <dbReference type="NCBI Taxonomy" id="1842136"/>
    <lineage>
        <taxon>Bacteria</taxon>
        <taxon>Pseudomonadati</taxon>
        <taxon>Pseudomonadota</taxon>
        <taxon>Gammaproteobacteria</taxon>
        <taxon>Steroidobacterales</taxon>
        <taxon>Steroidobacteraceae</taxon>
        <taxon>Steroidobacter</taxon>
    </lineage>
</organism>
<protein>
    <submittedName>
        <fullName evidence="1">FMN-binding negative transcriptional regulator</fullName>
    </submittedName>
</protein>
<reference evidence="2" key="1">
    <citation type="journal article" date="2019" name="Int. J. Syst. Evol. Microbiol.">
        <title>The Global Catalogue of Microorganisms (GCM) 10K type strain sequencing project: providing services to taxonomists for standard genome sequencing and annotation.</title>
        <authorList>
            <consortium name="The Broad Institute Genomics Platform"/>
            <consortium name="The Broad Institute Genome Sequencing Center for Infectious Disease"/>
            <person name="Wu L."/>
            <person name="Ma J."/>
        </authorList>
    </citation>
    <scope>NUCLEOTIDE SEQUENCE [LARGE SCALE GENOMIC DNA]</scope>
    <source>
        <strain evidence="2">CGMCC 1.10759</strain>
    </source>
</reference>
<dbReference type="SUPFAM" id="SSF50475">
    <property type="entry name" value="FMN-binding split barrel"/>
    <property type="match status" value="1"/>
</dbReference>
<dbReference type="PIRSF" id="PIRSF010372">
    <property type="entry name" value="PaiB"/>
    <property type="match status" value="1"/>
</dbReference>
<accession>A0ABV8SNV2</accession>
<keyword evidence="2" id="KW-1185">Reference proteome</keyword>
<dbReference type="RefSeq" id="WP_380595724.1">
    <property type="nucleotide sequence ID" value="NZ_JBHSDU010000003.1"/>
</dbReference>
<dbReference type="Gene3D" id="2.30.110.10">
    <property type="entry name" value="Electron Transport, Fmn-binding Protein, Chain A"/>
    <property type="match status" value="1"/>
</dbReference>